<dbReference type="InterPro" id="IPR036520">
    <property type="entry name" value="UPF0759_sf"/>
</dbReference>
<dbReference type="Gene3D" id="3.20.20.410">
    <property type="entry name" value="Protein of unknown function UPF0759"/>
    <property type="match status" value="1"/>
</dbReference>
<sequence length="263" mass="28197">MIEEAAAPPSLPTGEVAGQSSAPLRIGTAGWSVPSGVSDQFPSEGTHLQRYAARFSAVEINSSFYRPHRRATYERWAASVPEDFRFSVKLPKSISHAASNEDQEALIARFSEEVGGLGEKLGVLLVQFPPKHAFDSAAANTLFDRLSAAVQCPIACEPRHVSWFTPAATDLLVDHRIARVAADPAPVAQADEPGGWSGLRYSRLHGSPVIYRSSYDDPTLARWFNTLVEATTVGAETWCIFDNTASGAATSNALTLAGLAEQG</sequence>
<dbReference type="Pfam" id="PF01904">
    <property type="entry name" value="DUF72"/>
    <property type="match status" value="1"/>
</dbReference>
<dbReference type="SUPFAM" id="SSF117396">
    <property type="entry name" value="TM1631-like"/>
    <property type="match status" value="1"/>
</dbReference>
<gene>
    <name evidence="1" type="ORF">GCM10016234_38130</name>
</gene>
<evidence type="ECO:0000313" key="2">
    <source>
        <dbReference type="Proteomes" id="UP000630142"/>
    </source>
</evidence>
<dbReference type="RefSeq" id="WP_308430533.1">
    <property type="nucleotide sequence ID" value="NZ_BMZQ01000005.1"/>
</dbReference>
<organism evidence="1 2">
    <name type="scientific">Tianweitania populi</name>
    <dbReference type="NCBI Taxonomy" id="1607949"/>
    <lineage>
        <taxon>Bacteria</taxon>
        <taxon>Pseudomonadati</taxon>
        <taxon>Pseudomonadota</taxon>
        <taxon>Alphaproteobacteria</taxon>
        <taxon>Hyphomicrobiales</taxon>
        <taxon>Phyllobacteriaceae</taxon>
        <taxon>Tianweitania</taxon>
    </lineage>
</organism>
<name>A0A8J3DZ69_9HYPH</name>
<evidence type="ECO:0000313" key="1">
    <source>
        <dbReference type="EMBL" id="GHD23132.1"/>
    </source>
</evidence>
<dbReference type="EMBL" id="BMZQ01000005">
    <property type="protein sequence ID" value="GHD23132.1"/>
    <property type="molecule type" value="Genomic_DNA"/>
</dbReference>
<dbReference type="AlphaFoldDB" id="A0A8J3DZ69"/>
<dbReference type="PANTHER" id="PTHR30348">
    <property type="entry name" value="UNCHARACTERIZED PROTEIN YECE"/>
    <property type="match status" value="1"/>
</dbReference>
<evidence type="ECO:0008006" key="3">
    <source>
        <dbReference type="Google" id="ProtNLM"/>
    </source>
</evidence>
<dbReference type="InterPro" id="IPR002763">
    <property type="entry name" value="DUF72"/>
</dbReference>
<dbReference type="PANTHER" id="PTHR30348:SF14">
    <property type="entry name" value="BLR8050 PROTEIN"/>
    <property type="match status" value="1"/>
</dbReference>
<proteinExistence type="predicted"/>
<protein>
    <recommendedName>
        <fullName evidence="3">DUF72 domain-containing protein</fullName>
    </recommendedName>
</protein>
<keyword evidence="2" id="KW-1185">Reference proteome</keyword>
<comment type="caution">
    <text evidence="1">The sequence shown here is derived from an EMBL/GenBank/DDBJ whole genome shotgun (WGS) entry which is preliminary data.</text>
</comment>
<dbReference type="Proteomes" id="UP000630142">
    <property type="component" value="Unassembled WGS sequence"/>
</dbReference>
<reference evidence="1" key="2">
    <citation type="submission" date="2020-09" db="EMBL/GenBank/DDBJ databases">
        <authorList>
            <person name="Sun Q."/>
            <person name="Kim S."/>
        </authorList>
    </citation>
    <scope>NUCLEOTIDE SEQUENCE</scope>
    <source>
        <strain evidence="1">KCTC 42249</strain>
    </source>
</reference>
<reference evidence="1" key="1">
    <citation type="journal article" date="2014" name="Int. J. Syst. Evol. Microbiol.">
        <title>Complete genome sequence of Corynebacterium casei LMG S-19264T (=DSM 44701T), isolated from a smear-ripened cheese.</title>
        <authorList>
            <consortium name="US DOE Joint Genome Institute (JGI-PGF)"/>
            <person name="Walter F."/>
            <person name="Albersmeier A."/>
            <person name="Kalinowski J."/>
            <person name="Ruckert C."/>
        </authorList>
    </citation>
    <scope>NUCLEOTIDE SEQUENCE</scope>
    <source>
        <strain evidence="1">KCTC 42249</strain>
    </source>
</reference>
<accession>A0A8J3DZ69</accession>